<name>A0A5Q0BBX1_9GAMM</name>
<dbReference type="KEGG" id="mmob:F6R98_00445"/>
<sequence length="578" mass="65433">MNIYVLFLGTSDQVSRSLSSDQKDGLSALPNNNLRKQIKKSIEDENATFRAKSELLYRQCDLMTNMDYFVLVEGVKPHDLGGLFTSASPWLEKTFIPRLFGAQSLSDQGCFIFRKLINDKGKLEFNLENELPLLEDLSRVNLYLTGFSRGAVMTFLLAKLLHKTSVLQAIKPRELDFSIHIAAVEPVAGNLVDYKTIPSMHKNAYDLSECNKIVRCVVALAAYRAKDKTLCFNQMCPLPVGRKFAPQINPFIFNKYSHVQVTNIADYLDKLSLRERENKVFIKEFTANHYQVDFVTSCMVFILAAHYAKFPFKINDAVGHKLNRNDPAAYFDSQTIKRLGVSDLQITGKFNDERKIYGLPRFSWRQYVIKSEPAANYAGLISNLDRVMMVENDGEFLAGNVNNDVTIKVFASTLKNNIVLGACDRYLNNKRDKKSDGYKRIVMFRGILSADNRTDADSILAGLDSLFLGLVKYRKVGSESFSGDPVNDKADSFGFILANNLYQFVTMPTPVAGESSEDTEMIYNENISLLLHEKYGGYRYRFIRLLDEFRENMVKGKFGSASASKIKLGIKIIKSVYN</sequence>
<protein>
    <submittedName>
        <fullName evidence="1">Uncharacterized protein</fullName>
    </submittedName>
</protein>
<reference evidence="1 2" key="1">
    <citation type="submission" date="2019-09" db="EMBL/GenBank/DDBJ databases">
        <title>Ecophysiology of the spiral-shaped methanotroph Methylospira mobilis as revealed by the complete genome sequence.</title>
        <authorList>
            <person name="Oshkin I.Y."/>
            <person name="Dedysh S.N."/>
            <person name="Miroshnikov K."/>
            <person name="Danilova O.V."/>
            <person name="Hakobyan A."/>
            <person name="Liesack W."/>
        </authorList>
    </citation>
    <scope>NUCLEOTIDE SEQUENCE [LARGE SCALE GENOMIC DNA]</scope>
    <source>
        <strain evidence="1 2">Shm1</strain>
    </source>
</reference>
<evidence type="ECO:0000313" key="1">
    <source>
        <dbReference type="EMBL" id="QFY41270.1"/>
    </source>
</evidence>
<keyword evidence="2" id="KW-1185">Reference proteome</keyword>
<gene>
    <name evidence="1" type="ORF">F6R98_00445</name>
</gene>
<organism evidence="1 2">
    <name type="scientific">Candidatus Methylospira mobilis</name>
    <dbReference type="NCBI Taxonomy" id="1808979"/>
    <lineage>
        <taxon>Bacteria</taxon>
        <taxon>Pseudomonadati</taxon>
        <taxon>Pseudomonadota</taxon>
        <taxon>Gammaproteobacteria</taxon>
        <taxon>Methylococcales</taxon>
        <taxon>Methylococcaceae</taxon>
        <taxon>Candidatus Methylospira</taxon>
    </lineage>
</organism>
<dbReference type="RefSeq" id="WP_153247247.1">
    <property type="nucleotide sequence ID" value="NZ_CP044205.1"/>
</dbReference>
<dbReference type="InParanoid" id="A0A5Q0BBX1"/>
<evidence type="ECO:0000313" key="2">
    <source>
        <dbReference type="Proteomes" id="UP000325755"/>
    </source>
</evidence>
<dbReference type="EMBL" id="CP044205">
    <property type="protein sequence ID" value="QFY41270.1"/>
    <property type="molecule type" value="Genomic_DNA"/>
</dbReference>
<accession>A0A5Q0BBX1</accession>
<dbReference type="Proteomes" id="UP000325755">
    <property type="component" value="Chromosome"/>
</dbReference>
<proteinExistence type="predicted"/>
<dbReference type="AlphaFoldDB" id="A0A5Q0BBX1"/>